<comment type="caution">
    <text evidence="2">The sequence shown here is derived from an EMBL/GenBank/DDBJ whole genome shotgun (WGS) entry which is preliminary data.</text>
</comment>
<evidence type="ECO:0000256" key="1">
    <source>
        <dbReference type="SAM" id="MobiDB-lite"/>
    </source>
</evidence>
<organism evidence="2 3">
    <name type="scientific">Caerostris extrusa</name>
    <name type="common">Bark spider</name>
    <name type="synonym">Caerostris bankana</name>
    <dbReference type="NCBI Taxonomy" id="172846"/>
    <lineage>
        <taxon>Eukaryota</taxon>
        <taxon>Metazoa</taxon>
        <taxon>Ecdysozoa</taxon>
        <taxon>Arthropoda</taxon>
        <taxon>Chelicerata</taxon>
        <taxon>Arachnida</taxon>
        <taxon>Araneae</taxon>
        <taxon>Araneomorphae</taxon>
        <taxon>Entelegynae</taxon>
        <taxon>Araneoidea</taxon>
        <taxon>Araneidae</taxon>
        <taxon>Caerostris</taxon>
    </lineage>
</organism>
<feature type="compositionally biased region" description="Polar residues" evidence="1">
    <location>
        <begin position="38"/>
        <end position="49"/>
    </location>
</feature>
<protein>
    <submittedName>
        <fullName evidence="2">Uncharacterized protein</fullName>
    </submittedName>
</protein>
<dbReference type="EMBL" id="BPLR01005073">
    <property type="protein sequence ID" value="GIX99644.1"/>
    <property type="molecule type" value="Genomic_DNA"/>
</dbReference>
<reference evidence="2 3" key="1">
    <citation type="submission" date="2021-06" db="EMBL/GenBank/DDBJ databases">
        <title>Caerostris extrusa draft genome.</title>
        <authorList>
            <person name="Kono N."/>
            <person name="Arakawa K."/>
        </authorList>
    </citation>
    <scope>NUCLEOTIDE SEQUENCE [LARGE SCALE GENOMIC DNA]</scope>
</reference>
<accession>A0AAV4PV19</accession>
<proteinExistence type="predicted"/>
<name>A0AAV4PV19_CAEEX</name>
<dbReference type="AlphaFoldDB" id="A0AAV4PV19"/>
<feature type="region of interest" description="Disordered" evidence="1">
    <location>
        <begin position="1"/>
        <end position="51"/>
    </location>
</feature>
<feature type="compositionally biased region" description="Polar residues" evidence="1">
    <location>
        <begin position="19"/>
        <end position="29"/>
    </location>
</feature>
<evidence type="ECO:0000313" key="2">
    <source>
        <dbReference type="EMBL" id="GIX99644.1"/>
    </source>
</evidence>
<gene>
    <name evidence="2" type="ORF">CEXT_241021</name>
</gene>
<sequence>MLPGESTAAVYPDAESRLTRGSSVQSDIESNLWPPRIHNSNENGENANPSHVWMTPREMGCYKQMKEDTKTPPSPGNSTVKSNGLSCVVERQSRFDLLPGESLQQFIQRRIRLTRGSSVPFRCRNEFQFRIKATKRSNTDNSDSDIVMLIIDTVKSASQVNIDCKRSKNGDWSSIPLCNSRHTMANHTHLVYSGVGMINPLIEILSLLLKKNDPVLQNAVAISMLTIVYLR</sequence>
<evidence type="ECO:0000313" key="3">
    <source>
        <dbReference type="Proteomes" id="UP001054945"/>
    </source>
</evidence>
<dbReference type="Proteomes" id="UP001054945">
    <property type="component" value="Unassembled WGS sequence"/>
</dbReference>
<keyword evidence="3" id="KW-1185">Reference proteome</keyword>